<comment type="subcellular location">
    <subcellularLocation>
        <location evidence="2">Cell membrane</location>
        <topology evidence="2">Multi-pass membrane protein</topology>
    </subcellularLocation>
</comment>
<reference evidence="4" key="1">
    <citation type="submission" date="2021-02" db="EMBL/GenBank/DDBJ databases">
        <title>Metagenome analyses of Stigonema ocellatum DSM 106950, Chlorogloea purpurea SAG 13.99 and Gomphosphaeria aponina DSM 107014.</title>
        <authorList>
            <person name="Marter P."/>
            <person name="Huang S."/>
        </authorList>
    </citation>
    <scope>NUCLEOTIDE SEQUENCE</scope>
    <source>
        <strain evidence="4">JP213</strain>
    </source>
</reference>
<feature type="transmembrane region" description="Helical" evidence="3">
    <location>
        <begin position="12"/>
        <end position="31"/>
    </location>
</feature>
<comment type="similarity">
    <text evidence="1 2">Belongs to the BioY family.</text>
</comment>
<feature type="transmembrane region" description="Helical" evidence="3">
    <location>
        <begin position="128"/>
        <end position="150"/>
    </location>
</feature>
<dbReference type="PIRSF" id="PIRSF016661">
    <property type="entry name" value="BioY"/>
    <property type="match status" value="1"/>
</dbReference>
<comment type="caution">
    <text evidence="4">The sequence shown here is derived from an EMBL/GenBank/DDBJ whole genome shotgun (WGS) entry which is preliminary data.</text>
</comment>
<organism evidence="4 5">
    <name type="scientific">Gomphosphaeria aponina SAG 52.96 = DSM 107014</name>
    <dbReference type="NCBI Taxonomy" id="1521640"/>
    <lineage>
        <taxon>Bacteria</taxon>
        <taxon>Bacillati</taxon>
        <taxon>Cyanobacteriota</taxon>
        <taxon>Cyanophyceae</taxon>
        <taxon>Oscillatoriophycideae</taxon>
        <taxon>Chroococcales</taxon>
        <taxon>Gomphosphaeriaceae</taxon>
        <taxon>Gomphosphaeria</taxon>
    </lineage>
</organism>
<dbReference type="GO" id="GO:0015225">
    <property type="term" value="F:biotin transmembrane transporter activity"/>
    <property type="evidence" value="ECO:0007669"/>
    <property type="project" value="UniProtKB-UniRule"/>
</dbReference>
<feature type="transmembrane region" description="Helical" evidence="3">
    <location>
        <begin position="75"/>
        <end position="95"/>
    </location>
</feature>
<feature type="transmembrane region" description="Helical" evidence="3">
    <location>
        <begin position="170"/>
        <end position="195"/>
    </location>
</feature>
<dbReference type="Gene3D" id="1.10.1760.20">
    <property type="match status" value="1"/>
</dbReference>
<dbReference type="PANTHER" id="PTHR34295">
    <property type="entry name" value="BIOTIN TRANSPORTER BIOY"/>
    <property type="match status" value="1"/>
</dbReference>
<sequence>MITDVCFVDEILWALVGLLLTILGTFIEAFTVNFPWNWGNEGILTNSLAVNFQIVGVLVAGCLGGKNGGVMSQIAYVVLGLFWLPVFVFGGGIGYFQEPTFGYILGFIPGAWICGWLAFRTKPHLDSLALSAICGLGIIHLFGIIYLFGLSFLIPQNPSLSHLEYLKQGVYIYSINPFPGHLILVAVTSTIAYLLRKLLFY</sequence>
<dbReference type="EMBL" id="JADQBC010000076">
    <property type="protein sequence ID" value="MBR8828554.1"/>
    <property type="molecule type" value="Genomic_DNA"/>
</dbReference>
<name>A0A941JMS6_9CHRO</name>
<dbReference type="GO" id="GO:0005886">
    <property type="term" value="C:plasma membrane"/>
    <property type="evidence" value="ECO:0007669"/>
    <property type="project" value="UniProtKB-SubCell"/>
</dbReference>
<keyword evidence="2 3" id="KW-0472">Membrane</keyword>
<dbReference type="Proteomes" id="UP000767446">
    <property type="component" value="Unassembled WGS sequence"/>
</dbReference>
<keyword evidence="2" id="KW-1003">Cell membrane</keyword>
<feature type="transmembrane region" description="Helical" evidence="3">
    <location>
        <begin position="101"/>
        <end position="119"/>
    </location>
</feature>
<proteinExistence type="inferred from homology"/>
<feature type="transmembrane region" description="Helical" evidence="3">
    <location>
        <begin position="43"/>
        <end position="63"/>
    </location>
</feature>
<evidence type="ECO:0000256" key="2">
    <source>
        <dbReference type="PIRNR" id="PIRNR016661"/>
    </source>
</evidence>
<dbReference type="InterPro" id="IPR003784">
    <property type="entry name" value="BioY"/>
</dbReference>
<dbReference type="Pfam" id="PF02632">
    <property type="entry name" value="BioY"/>
    <property type="match status" value="1"/>
</dbReference>
<protein>
    <recommendedName>
        <fullName evidence="2">Biotin transporter</fullName>
    </recommendedName>
</protein>
<evidence type="ECO:0000313" key="5">
    <source>
        <dbReference type="Proteomes" id="UP000767446"/>
    </source>
</evidence>
<keyword evidence="2" id="KW-0813">Transport</keyword>
<evidence type="ECO:0000256" key="3">
    <source>
        <dbReference type="SAM" id="Phobius"/>
    </source>
</evidence>
<dbReference type="PANTHER" id="PTHR34295:SF1">
    <property type="entry name" value="BIOTIN TRANSPORTER BIOY"/>
    <property type="match status" value="1"/>
</dbReference>
<evidence type="ECO:0000256" key="1">
    <source>
        <dbReference type="ARBA" id="ARBA00010692"/>
    </source>
</evidence>
<accession>A0A941JMS6</accession>
<dbReference type="AlphaFoldDB" id="A0A941JMS6"/>
<gene>
    <name evidence="4" type="ORF">DSM107014_11765</name>
</gene>
<keyword evidence="3" id="KW-0812">Transmembrane</keyword>
<keyword evidence="3" id="KW-1133">Transmembrane helix</keyword>
<evidence type="ECO:0000313" key="4">
    <source>
        <dbReference type="EMBL" id="MBR8828554.1"/>
    </source>
</evidence>